<evidence type="ECO:0000313" key="2">
    <source>
        <dbReference type="EMBL" id="CAK0860768.1"/>
    </source>
</evidence>
<sequence>MSTPDSSIPKAGAPAPQEARCKRRAPRRDHAPPGGSGGQRAGAGEGSPRLGGPRPRAMLALWENLGGWLFAGSGPPALARGGRSGSGGDEERLAAKAGAGFLRGFGGFQ</sequence>
<evidence type="ECO:0000256" key="1">
    <source>
        <dbReference type="SAM" id="MobiDB-lite"/>
    </source>
</evidence>
<name>A0ABN9UN39_9DINO</name>
<evidence type="ECO:0000313" key="3">
    <source>
        <dbReference type="Proteomes" id="UP001189429"/>
    </source>
</evidence>
<feature type="compositionally biased region" description="Gly residues" evidence="1">
    <location>
        <begin position="34"/>
        <end position="45"/>
    </location>
</feature>
<keyword evidence="3" id="KW-1185">Reference proteome</keyword>
<comment type="caution">
    <text evidence="2">The sequence shown here is derived from an EMBL/GenBank/DDBJ whole genome shotgun (WGS) entry which is preliminary data.</text>
</comment>
<dbReference type="Proteomes" id="UP001189429">
    <property type="component" value="Unassembled WGS sequence"/>
</dbReference>
<gene>
    <name evidence="2" type="ORF">PCOR1329_LOCUS49645</name>
</gene>
<protein>
    <submittedName>
        <fullName evidence="2">Uncharacterized protein</fullName>
    </submittedName>
</protein>
<feature type="region of interest" description="Disordered" evidence="1">
    <location>
        <begin position="1"/>
        <end position="55"/>
    </location>
</feature>
<proteinExistence type="predicted"/>
<organism evidence="2 3">
    <name type="scientific">Prorocentrum cordatum</name>
    <dbReference type="NCBI Taxonomy" id="2364126"/>
    <lineage>
        <taxon>Eukaryota</taxon>
        <taxon>Sar</taxon>
        <taxon>Alveolata</taxon>
        <taxon>Dinophyceae</taxon>
        <taxon>Prorocentrales</taxon>
        <taxon>Prorocentraceae</taxon>
        <taxon>Prorocentrum</taxon>
    </lineage>
</organism>
<accession>A0ABN9UN39</accession>
<reference evidence="2" key="1">
    <citation type="submission" date="2023-10" db="EMBL/GenBank/DDBJ databases">
        <authorList>
            <person name="Chen Y."/>
            <person name="Shah S."/>
            <person name="Dougan E. K."/>
            <person name="Thang M."/>
            <person name="Chan C."/>
        </authorList>
    </citation>
    <scope>NUCLEOTIDE SEQUENCE [LARGE SCALE GENOMIC DNA]</scope>
</reference>
<dbReference type="EMBL" id="CAUYUJ010016011">
    <property type="protein sequence ID" value="CAK0860768.1"/>
    <property type="molecule type" value="Genomic_DNA"/>
</dbReference>